<dbReference type="NCBIfam" id="TIGR00121">
    <property type="entry name" value="birA_ligase"/>
    <property type="match status" value="1"/>
</dbReference>
<evidence type="ECO:0000256" key="1">
    <source>
        <dbReference type="ARBA" id="ARBA00022598"/>
    </source>
</evidence>
<protein>
    <submittedName>
        <fullName evidence="3">Biotin-[acetyl-CoA-carboxylase] ligase, probable of Apal_10900</fullName>
        <ecNumber evidence="3">6.3.4.15</ecNumber>
    </submittedName>
</protein>
<evidence type="ECO:0000259" key="2">
    <source>
        <dbReference type="PROSITE" id="PS51733"/>
    </source>
</evidence>
<dbReference type="SUPFAM" id="SSF55681">
    <property type="entry name" value="Class II aaRS and biotin synthetases"/>
    <property type="match status" value="1"/>
</dbReference>
<dbReference type="Proteomes" id="UP000032740">
    <property type="component" value="Chromosome"/>
</dbReference>
<gene>
    <name evidence="3" type="primary">birA</name>
    <name evidence="3" type="ORF">BN85410890</name>
</gene>
<evidence type="ECO:0000313" key="4">
    <source>
        <dbReference type="Proteomes" id="UP000032740"/>
    </source>
</evidence>
<sequence>MQSIKLRIKEFNEIDSTNDYLKRNYLKEVSFTIVKANFQTKGKGQFDRKWESKIGENLTFSLLLKKVTLDKMEKIKNWITRSLLETIKQFDIIARFKEPNDIYVENKKLCGILIETLVEKNAFTYMIIGIGLNINQVDFIETKATSFRLLTNLQYQINSIFKKIIKELITQYDIV</sequence>
<dbReference type="Gene3D" id="3.30.930.10">
    <property type="entry name" value="Bira Bifunctional Protein, Domain 2"/>
    <property type="match status" value="1"/>
</dbReference>
<dbReference type="Pfam" id="PF03099">
    <property type="entry name" value="BPL_LplA_LipB"/>
    <property type="match status" value="1"/>
</dbReference>
<dbReference type="EMBL" id="FO681347">
    <property type="protein sequence ID" value="CCV64666.1"/>
    <property type="molecule type" value="Genomic_DNA"/>
</dbReference>
<dbReference type="PROSITE" id="PS51733">
    <property type="entry name" value="BPL_LPL_CATALYTIC"/>
    <property type="match status" value="1"/>
</dbReference>
<dbReference type="InterPro" id="IPR004408">
    <property type="entry name" value="Biotin_CoA_COase_ligase"/>
</dbReference>
<name>U4KS28_ALTPJ</name>
<dbReference type="CDD" id="cd16442">
    <property type="entry name" value="BPL"/>
    <property type="match status" value="1"/>
</dbReference>
<dbReference type="PANTHER" id="PTHR12835">
    <property type="entry name" value="BIOTIN PROTEIN LIGASE"/>
    <property type="match status" value="1"/>
</dbReference>
<dbReference type="PANTHER" id="PTHR12835:SF5">
    <property type="entry name" value="BIOTIN--PROTEIN LIGASE"/>
    <property type="match status" value="1"/>
</dbReference>
<dbReference type="AlphaFoldDB" id="U4KS28"/>
<organism evidence="3 4">
    <name type="scientific">Alteracholeplasma palmae (strain ATCC 49389 / J233)</name>
    <name type="common">Acholeplasma palmae</name>
    <dbReference type="NCBI Taxonomy" id="1318466"/>
    <lineage>
        <taxon>Bacteria</taxon>
        <taxon>Bacillati</taxon>
        <taxon>Mycoplasmatota</taxon>
        <taxon>Mollicutes</taxon>
        <taxon>Acholeplasmatales</taxon>
        <taxon>Acholeplasmataceae</taxon>
        <taxon>Acholeplasma</taxon>
    </lineage>
</organism>
<dbReference type="GO" id="GO:0004077">
    <property type="term" value="F:biotin--[biotin carboxyl-carrier protein] ligase activity"/>
    <property type="evidence" value="ECO:0007669"/>
    <property type="project" value="UniProtKB-EC"/>
</dbReference>
<dbReference type="KEGG" id="apal:BN85410890"/>
<keyword evidence="1 3" id="KW-0436">Ligase</keyword>
<evidence type="ECO:0000313" key="3">
    <source>
        <dbReference type="EMBL" id="CCV64666.1"/>
    </source>
</evidence>
<dbReference type="HOGENOM" id="CLU_051096_3_1_14"/>
<dbReference type="STRING" id="1318466.BN85410890"/>
<dbReference type="OrthoDB" id="9807064at2"/>
<reference evidence="3 4" key="1">
    <citation type="journal article" date="2013" name="J. Mol. Microbiol. Biotechnol.">
        <title>Analysis of the Complete Genomes of Acholeplasma brassicae , A. palmae and A. laidlawii and Their Comparison to the Obligate Parasites from ' Candidatus Phytoplasma'.</title>
        <authorList>
            <person name="Kube M."/>
            <person name="Siewert C."/>
            <person name="Migdoll A.M."/>
            <person name="Duduk B."/>
            <person name="Holz S."/>
            <person name="Rabus R."/>
            <person name="Seemuller E."/>
            <person name="Mitrovic J."/>
            <person name="Muller I."/>
            <person name="Buttner C."/>
            <person name="Reinhardt R."/>
        </authorList>
    </citation>
    <scope>NUCLEOTIDE SEQUENCE [LARGE SCALE GENOMIC DNA]</scope>
    <source>
        <strain evidence="3 4">J233</strain>
    </source>
</reference>
<dbReference type="InterPro" id="IPR045864">
    <property type="entry name" value="aa-tRNA-synth_II/BPL/LPL"/>
</dbReference>
<dbReference type="GO" id="GO:0005737">
    <property type="term" value="C:cytoplasm"/>
    <property type="evidence" value="ECO:0007669"/>
    <property type="project" value="TreeGrafter"/>
</dbReference>
<accession>U4KS28</accession>
<dbReference type="EC" id="6.3.4.15" evidence="3"/>
<dbReference type="InterPro" id="IPR004143">
    <property type="entry name" value="BPL_LPL_catalytic"/>
</dbReference>
<feature type="domain" description="BPL/LPL catalytic" evidence="2">
    <location>
        <begin position="1"/>
        <end position="175"/>
    </location>
</feature>
<proteinExistence type="predicted"/>
<keyword evidence="4" id="KW-1185">Reference proteome</keyword>